<reference evidence="2" key="1">
    <citation type="journal article" date="2023" name="Int. J. Syst. Evol. Microbiol.">
        <title>Mesoterricola silvestris gen. nov., sp. nov., Mesoterricola sediminis sp. nov., Geothrix oryzae sp. nov., Geothrix edaphica sp. nov., Geothrix rubra sp. nov., and Geothrix limicola sp. nov., six novel members of Acidobacteriota isolated from soils.</title>
        <authorList>
            <person name="Itoh H."/>
            <person name="Sugisawa Y."/>
            <person name="Mise K."/>
            <person name="Xu Z."/>
            <person name="Kuniyasu M."/>
            <person name="Ushijima N."/>
            <person name="Kawano K."/>
            <person name="Kobayashi E."/>
            <person name="Shiratori Y."/>
            <person name="Masuda Y."/>
            <person name="Senoo K."/>
        </authorList>
    </citation>
    <scope>NUCLEOTIDE SEQUENCE [LARGE SCALE GENOMIC DNA]</scope>
    <source>
        <strain evidence="2">W79</strain>
    </source>
</reference>
<dbReference type="KEGG" id="msil:METEAL_10670"/>
<dbReference type="RefSeq" id="WP_316414795.1">
    <property type="nucleotide sequence ID" value="NZ_AP027080.1"/>
</dbReference>
<sequence>MTNPMDGALPAALILAFAPASLPAQTRPETMTYIVQEIRSYETEALPMLQVAFSANGEQFTFLAGTLRNPGRSLVVPLRNVDVILVRRRSADGTEAFDLQVRSRGTRGEFLVDGAGFRGTATLISLSSLRKARALERAFTHLTALATGRKDPFIQQVVPAAP</sequence>
<accession>A0AA48GX06</accession>
<gene>
    <name evidence="1" type="ORF">METEAL_10670</name>
</gene>
<dbReference type="EMBL" id="AP027080">
    <property type="protein sequence ID" value="BDU71893.1"/>
    <property type="molecule type" value="Genomic_DNA"/>
</dbReference>
<dbReference type="AlphaFoldDB" id="A0AA48GX06"/>
<evidence type="ECO:0000313" key="1">
    <source>
        <dbReference type="EMBL" id="BDU71893.1"/>
    </source>
</evidence>
<name>A0AA48GX06_9BACT</name>
<evidence type="ECO:0000313" key="2">
    <source>
        <dbReference type="Proteomes" id="UP001238179"/>
    </source>
</evidence>
<proteinExistence type="predicted"/>
<protein>
    <submittedName>
        <fullName evidence="1">Uncharacterized protein</fullName>
    </submittedName>
</protein>
<dbReference type="Proteomes" id="UP001238179">
    <property type="component" value="Chromosome"/>
</dbReference>
<keyword evidence="2" id="KW-1185">Reference proteome</keyword>
<organism evidence="1 2">
    <name type="scientific">Mesoterricola silvestris</name>
    <dbReference type="NCBI Taxonomy" id="2927979"/>
    <lineage>
        <taxon>Bacteria</taxon>
        <taxon>Pseudomonadati</taxon>
        <taxon>Acidobacteriota</taxon>
        <taxon>Holophagae</taxon>
        <taxon>Holophagales</taxon>
        <taxon>Holophagaceae</taxon>
        <taxon>Mesoterricola</taxon>
    </lineage>
</organism>